<evidence type="ECO:0000256" key="8">
    <source>
        <dbReference type="SAM" id="Phobius"/>
    </source>
</evidence>
<feature type="transmembrane region" description="Helical" evidence="8">
    <location>
        <begin position="276"/>
        <end position="299"/>
    </location>
</feature>
<evidence type="ECO:0000256" key="2">
    <source>
        <dbReference type="ARBA" id="ARBA00008537"/>
    </source>
</evidence>
<evidence type="ECO:0000256" key="1">
    <source>
        <dbReference type="ARBA" id="ARBA00004651"/>
    </source>
</evidence>
<keyword evidence="3" id="KW-0813">Transport</keyword>
<evidence type="ECO:0000256" key="5">
    <source>
        <dbReference type="ARBA" id="ARBA00022692"/>
    </source>
</evidence>
<gene>
    <name evidence="10" type="primary">emrB</name>
    <name evidence="10" type="ORF">RCIX1397</name>
</gene>
<comment type="subcellular location">
    <subcellularLocation>
        <location evidence="1">Cell membrane</location>
        <topology evidence="1">Multi-pass membrane protein</topology>
    </subcellularLocation>
</comment>
<dbReference type="GeneID" id="5144143"/>
<dbReference type="NCBIfam" id="TIGR00711">
    <property type="entry name" value="efflux_EmrB"/>
    <property type="match status" value="1"/>
</dbReference>
<sequence length="472" mass="50352">MQQAQQEQIPEQVYRNRYKIMLVVLPSIFMSVIDGTVTNIALPTITSYFNVDVALSQWVITGYLLTITSLLLVFGKISERTGKIPIFIAGFAIFTVSSLACGLAPNLPVLIGCRVLQAVGGAMVFSISGAILFQAFPVKERGRAMGYIGSTVAIGGIMGPVVGGFLVSTLGWQYIFLINVPIGVVVLLAALAYLRMPETKYEEAGFDWAGTGALVTAMTSLVLCLGQLADTAAITPPIVALAAIFAVSLTAFVWIESRARSPILDLEVFRIKNFTLPCLSMLLFFVGSFTVTIVGPFYFEGVMGFTPAQVGMFFLINPIIMMIGAPIGGWLYDKHHSKYYSTAGMLIITAAMFLYAYAAYIASIPAIIAGMVLLGIGGALFQSPNNTELMSALPRQKLGIASSVSSTVRNLGFTLGTSFAVLLLTVQFSLAGYHGQILEADHSLLIPVVAITMAAGGVICLMSAIASLLRNV</sequence>
<name>Q0W4M4_METAR</name>
<dbReference type="eggNOG" id="arCOG00143">
    <property type="taxonomic scope" value="Archaea"/>
</dbReference>
<evidence type="ECO:0000259" key="9">
    <source>
        <dbReference type="PROSITE" id="PS50850"/>
    </source>
</evidence>
<keyword evidence="7 8" id="KW-0472">Membrane</keyword>
<dbReference type="PANTHER" id="PTHR42718">
    <property type="entry name" value="MAJOR FACILITATOR SUPERFAMILY MULTIDRUG TRANSPORTER MFSC"/>
    <property type="match status" value="1"/>
</dbReference>
<dbReference type="Pfam" id="PF07690">
    <property type="entry name" value="MFS_1"/>
    <property type="match status" value="1"/>
</dbReference>
<feature type="transmembrane region" description="Helical" evidence="8">
    <location>
        <begin position="234"/>
        <end position="255"/>
    </location>
</feature>
<feature type="transmembrane region" description="Helical" evidence="8">
    <location>
        <begin position="115"/>
        <end position="133"/>
    </location>
</feature>
<feature type="transmembrane region" description="Helical" evidence="8">
    <location>
        <begin position="54"/>
        <end position="74"/>
    </location>
</feature>
<dbReference type="GO" id="GO:0005886">
    <property type="term" value="C:plasma membrane"/>
    <property type="evidence" value="ECO:0007669"/>
    <property type="project" value="UniProtKB-SubCell"/>
</dbReference>
<dbReference type="InterPro" id="IPR011701">
    <property type="entry name" value="MFS"/>
</dbReference>
<dbReference type="Proteomes" id="UP000000663">
    <property type="component" value="Chromosome"/>
</dbReference>
<evidence type="ECO:0000256" key="3">
    <source>
        <dbReference type="ARBA" id="ARBA00022448"/>
    </source>
</evidence>
<keyword evidence="6 8" id="KW-1133">Transmembrane helix</keyword>
<dbReference type="EMBL" id="AM114193">
    <property type="protein sequence ID" value="CAJ36669.1"/>
    <property type="molecule type" value="Genomic_DNA"/>
</dbReference>
<dbReference type="SUPFAM" id="SSF103473">
    <property type="entry name" value="MFS general substrate transporter"/>
    <property type="match status" value="1"/>
</dbReference>
<keyword evidence="11" id="KW-1185">Reference proteome</keyword>
<evidence type="ECO:0000313" key="10">
    <source>
        <dbReference type="EMBL" id="CAJ36669.1"/>
    </source>
</evidence>
<dbReference type="CDD" id="cd17321">
    <property type="entry name" value="MFS_MMR_MDR_like"/>
    <property type="match status" value="1"/>
</dbReference>
<feature type="transmembrane region" description="Helical" evidence="8">
    <location>
        <begin position="339"/>
        <end position="358"/>
    </location>
</feature>
<feature type="domain" description="Major facilitator superfamily (MFS) profile" evidence="9">
    <location>
        <begin position="20"/>
        <end position="472"/>
    </location>
</feature>
<evidence type="ECO:0000256" key="7">
    <source>
        <dbReference type="ARBA" id="ARBA00023136"/>
    </source>
</evidence>
<feature type="transmembrane region" description="Helical" evidence="8">
    <location>
        <begin position="411"/>
        <end position="433"/>
    </location>
</feature>
<feature type="transmembrane region" description="Helical" evidence="8">
    <location>
        <begin position="311"/>
        <end position="332"/>
    </location>
</feature>
<dbReference type="Gene3D" id="1.20.1250.20">
    <property type="entry name" value="MFS general substrate transporter like domains"/>
    <property type="match status" value="1"/>
</dbReference>
<dbReference type="InterPro" id="IPR036259">
    <property type="entry name" value="MFS_trans_sf"/>
</dbReference>
<feature type="transmembrane region" description="Helical" evidence="8">
    <location>
        <begin position="364"/>
        <end position="381"/>
    </location>
</feature>
<feature type="transmembrane region" description="Helical" evidence="8">
    <location>
        <begin position="20"/>
        <end position="42"/>
    </location>
</feature>
<feature type="transmembrane region" description="Helical" evidence="8">
    <location>
        <begin position="145"/>
        <end position="166"/>
    </location>
</feature>
<dbReference type="PROSITE" id="PS50850">
    <property type="entry name" value="MFS"/>
    <property type="match status" value="1"/>
</dbReference>
<dbReference type="AlphaFoldDB" id="Q0W4M4"/>
<evidence type="ECO:0000313" key="11">
    <source>
        <dbReference type="Proteomes" id="UP000000663"/>
    </source>
</evidence>
<dbReference type="PANTHER" id="PTHR42718:SF9">
    <property type="entry name" value="MAJOR FACILITATOR SUPERFAMILY MULTIDRUG TRANSPORTER MFSC"/>
    <property type="match status" value="1"/>
</dbReference>
<evidence type="ECO:0000256" key="4">
    <source>
        <dbReference type="ARBA" id="ARBA00022475"/>
    </source>
</evidence>
<feature type="transmembrane region" description="Helical" evidence="8">
    <location>
        <begin position="172"/>
        <end position="194"/>
    </location>
</feature>
<organism evidence="10 11">
    <name type="scientific">Methanocella arvoryzae (strain DSM 22066 / NBRC 105507 / MRE50)</name>
    <dbReference type="NCBI Taxonomy" id="351160"/>
    <lineage>
        <taxon>Archaea</taxon>
        <taxon>Methanobacteriati</taxon>
        <taxon>Methanobacteriota</taxon>
        <taxon>Stenosarchaea group</taxon>
        <taxon>Methanomicrobia</taxon>
        <taxon>Methanocellales</taxon>
        <taxon>Methanocellaceae</taxon>
        <taxon>Methanocella</taxon>
    </lineage>
</organism>
<feature type="transmembrane region" description="Helical" evidence="8">
    <location>
        <begin position="445"/>
        <end position="469"/>
    </location>
</feature>
<proteinExistence type="inferred from homology"/>
<reference evidence="10 11" key="1">
    <citation type="journal article" date="2006" name="Science">
        <title>Genome of rice cluster I archaea -- the key methane producers in the rice rhizosphere.</title>
        <authorList>
            <person name="Erkel C."/>
            <person name="Kube M."/>
            <person name="Reinhardt R."/>
            <person name="Liesack W."/>
        </authorList>
    </citation>
    <scope>NUCLEOTIDE SEQUENCE [LARGE SCALE GENOMIC DNA]</scope>
    <source>
        <strain evidence="11">DSM 22066 / NBRC 105507 / MRE50</strain>
    </source>
</reference>
<evidence type="ECO:0000256" key="6">
    <source>
        <dbReference type="ARBA" id="ARBA00022989"/>
    </source>
</evidence>
<dbReference type="Gene3D" id="1.20.1720.10">
    <property type="entry name" value="Multidrug resistance protein D"/>
    <property type="match status" value="1"/>
</dbReference>
<dbReference type="InterPro" id="IPR004638">
    <property type="entry name" value="EmrB-like"/>
</dbReference>
<dbReference type="RefSeq" id="WP_012035882.1">
    <property type="nucleotide sequence ID" value="NC_009464.1"/>
</dbReference>
<feature type="transmembrane region" description="Helical" evidence="8">
    <location>
        <begin position="206"/>
        <end position="228"/>
    </location>
</feature>
<accession>Q0W4M4</accession>
<keyword evidence="5 8" id="KW-0812">Transmembrane</keyword>
<dbReference type="STRING" id="351160.RCIX1397"/>
<comment type="similarity">
    <text evidence="2">Belongs to the major facilitator superfamily. EmrB family.</text>
</comment>
<dbReference type="PRINTS" id="PR01036">
    <property type="entry name" value="TCRTETB"/>
</dbReference>
<dbReference type="GO" id="GO:0022857">
    <property type="term" value="F:transmembrane transporter activity"/>
    <property type="evidence" value="ECO:0007669"/>
    <property type="project" value="InterPro"/>
</dbReference>
<keyword evidence="4" id="KW-1003">Cell membrane</keyword>
<protein>
    <submittedName>
        <fullName evidence="10">Multidrug resistance transport system, permease component</fullName>
    </submittedName>
</protein>
<dbReference type="KEGG" id="rci:RCIX1397"/>
<dbReference type="InterPro" id="IPR020846">
    <property type="entry name" value="MFS_dom"/>
</dbReference>
<feature type="transmembrane region" description="Helical" evidence="8">
    <location>
        <begin position="86"/>
        <end position="109"/>
    </location>
</feature>
<dbReference type="OrthoDB" id="117970at2157"/>